<evidence type="ECO:0000256" key="1">
    <source>
        <dbReference type="ARBA" id="ARBA00000900"/>
    </source>
</evidence>
<dbReference type="Gene3D" id="3.30.40.10">
    <property type="entry name" value="Zinc/RING finger domain, C3HC4 (zinc finger)"/>
    <property type="match status" value="1"/>
</dbReference>
<keyword evidence="10" id="KW-0862">Zinc</keyword>
<reference evidence="17" key="1">
    <citation type="journal article" date="2016" name="Nat. Genet.">
        <title>A high-quality carrot genome assembly provides new insights into carotenoid accumulation and asterid genome evolution.</title>
        <authorList>
            <person name="Iorizzo M."/>
            <person name="Ellison S."/>
            <person name="Senalik D."/>
            <person name="Zeng P."/>
            <person name="Satapoomin P."/>
            <person name="Huang J."/>
            <person name="Bowman M."/>
            <person name="Iovene M."/>
            <person name="Sanseverino W."/>
            <person name="Cavagnaro P."/>
            <person name="Yildiz M."/>
            <person name="Macko-Podgorni A."/>
            <person name="Moranska E."/>
            <person name="Grzebelus E."/>
            <person name="Grzebelus D."/>
            <person name="Ashrafi H."/>
            <person name="Zheng Z."/>
            <person name="Cheng S."/>
            <person name="Spooner D."/>
            <person name="Van Deynze A."/>
            <person name="Simon P."/>
        </authorList>
    </citation>
    <scope>NUCLEOTIDE SEQUENCE [LARGE SCALE GENOMIC DNA]</scope>
    <source>
        <tissue evidence="17">Leaf</tissue>
    </source>
</reference>
<dbReference type="GO" id="GO:0008270">
    <property type="term" value="F:zinc ion binding"/>
    <property type="evidence" value="ECO:0007669"/>
    <property type="project" value="UniProtKB-KW"/>
</dbReference>
<dbReference type="CDD" id="cd16461">
    <property type="entry name" value="RING-H2_EL5-like"/>
    <property type="match status" value="1"/>
</dbReference>
<organism evidence="17">
    <name type="scientific">Daucus carota subsp. sativus</name>
    <name type="common">Carrot</name>
    <dbReference type="NCBI Taxonomy" id="79200"/>
    <lineage>
        <taxon>Eukaryota</taxon>
        <taxon>Viridiplantae</taxon>
        <taxon>Streptophyta</taxon>
        <taxon>Embryophyta</taxon>
        <taxon>Tracheophyta</taxon>
        <taxon>Spermatophyta</taxon>
        <taxon>Magnoliopsida</taxon>
        <taxon>eudicotyledons</taxon>
        <taxon>Gunneridae</taxon>
        <taxon>Pentapetalae</taxon>
        <taxon>asterids</taxon>
        <taxon>campanulids</taxon>
        <taxon>Apiales</taxon>
        <taxon>Apiaceae</taxon>
        <taxon>Apioideae</taxon>
        <taxon>Scandiceae</taxon>
        <taxon>Daucinae</taxon>
        <taxon>Daucus</taxon>
        <taxon>Daucus sect. Daucus</taxon>
    </lineage>
</organism>
<comment type="subcellular location">
    <subcellularLocation>
        <location evidence="2">Membrane</location>
        <topology evidence="2">Single-pass membrane protein</topology>
    </subcellularLocation>
</comment>
<keyword evidence="6" id="KW-0812">Transmembrane</keyword>
<sequence>MDVNDNDPGRSYNVHGTMCVLHRQARRRTALGLLGLPHEPPVTGLDLAIIESLPTIVFRHDLKDGAIECAVCISNLEDGEMIRFLPNCEHNFHVACIDTWLGTNTTCAVCRTVAEPMKVVLTPVVATPEAAKPIDVESTDRTGEDSGKYLVHHQG</sequence>
<comment type="caution">
    <text evidence="17">The sequence shown here is derived from an EMBL/GenBank/DDBJ whole genome shotgun (WGS) entry which is preliminary data.</text>
</comment>
<gene>
    <name evidence="17" type="ORF">DCAR_021279</name>
</gene>
<proteinExistence type="inferred from homology"/>
<dbReference type="EMBL" id="LNRQ01000006">
    <property type="protein sequence ID" value="KZM91356.1"/>
    <property type="molecule type" value="Genomic_DNA"/>
</dbReference>
<evidence type="ECO:0000256" key="12">
    <source>
        <dbReference type="ARBA" id="ARBA00023136"/>
    </source>
</evidence>
<dbReference type="PANTHER" id="PTHR46913">
    <property type="entry name" value="RING-H2 FINGER PROTEIN ATL16"/>
    <property type="match status" value="1"/>
</dbReference>
<evidence type="ECO:0000256" key="15">
    <source>
        <dbReference type="SAM" id="MobiDB-lite"/>
    </source>
</evidence>
<name>A0A164W6Q8_DAUCS</name>
<dbReference type="SUPFAM" id="SSF57850">
    <property type="entry name" value="RING/U-box"/>
    <property type="match status" value="1"/>
</dbReference>
<comment type="similarity">
    <text evidence="13">Belongs to the RING-type zinc finger family. ATL subfamily.</text>
</comment>
<dbReference type="Pfam" id="PF13639">
    <property type="entry name" value="zf-RING_2"/>
    <property type="match status" value="1"/>
</dbReference>
<evidence type="ECO:0000256" key="3">
    <source>
        <dbReference type="ARBA" id="ARBA00004906"/>
    </source>
</evidence>
<evidence type="ECO:0000256" key="8">
    <source>
        <dbReference type="ARBA" id="ARBA00022771"/>
    </source>
</evidence>
<evidence type="ECO:0000256" key="2">
    <source>
        <dbReference type="ARBA" id="ARBA00004167"/>
    </source>
</evidence>
<comment type="pathway">
    <text evidence="3">Protein modification; protein ubiquitination.</text>
</comment>
<feature type="region of interest" description="Disordered" evidence="15">
    <location>
        <begin position="132"/>
        <end position="155"/>
    </location>
</feature>
<evidence type="ECO:0000256" key="4">
    <source>
        <dbReference type="ARBA" id="ARBA00012483"/>
    </source>
</evidence>
<dbReference type="SMART" id="SM00184">
    <property type="entry name" value="RING"/>
    <property type="match status" value="1"/>
</dbReference>
<keyword evidence="7" id="KW-0479">Metal-binding</keyword>
<dbReference type="GO" id="GO:0016567">
    <property type="term" value="P:protein ubiquitination"/>
    <property type="evidence" value="ECO:0007669"/>
    <property type="project" value="InterPro"/>
</dbReference>
<evidence type="ECO:0000256" key="14">
    <source>
        <dbReference type="PROSITE-ProRule" id="PRU00175"/>
    </source>
</evidence>
<keyword evidence="5" id="KW-0808">Transferase</keyword>
<evidence type="ECO:0000256" key="6">
    <source>
        <dbReference type="ARBA" id="ARBA00022692"/>
    </source>
</evidence>
<accession>A0A164W6Q8</accession>
<keyword evidence="12" id="KW-0472">Membrane</keyword>
<dbReference type="AlphaFoldDB" id="A0A164W6Q8"/>
<keyword evidence="11" id="KW-1133">Transmembrane helix</keyword>
<dbReference type="OMA" id="EPREAMV"/>
<dbReference type="PANTHER" id="PTHR46913:SF1">
    <property type="entry name" value="RING-H2 FINGER PROTEIN ATL16"/>
    <property type="match status" value="1"/>
</dbReference>
<feature type="domain" description="RING-type" evidence="16">
    <location>
        <begin position="69"/>
        <end position="111"/>
    </location>
</feature>
<dbReference type="Gramene" id="KZM91356">
    <property type="protein sequence ID" value="KZM91356"/>
    <property type="gene ID" value="DCAR_021279"/>
</dbReference>
<evidence type="ECO:0000256" key="13">
    <source>
        <dbReference type="ARBA" id="ARBA00024209"/>
    </source>
</evidence>
<evidence type="ECO:0000256" key="7">
    <source>
        <dbReference type="ARBA" id="ARBA00022723"/>
    </source>
</evidence>
<protein>
    <recommendedName>
        <fullName evidence="4">RING-type E3 ubiquitin transferase</fullName>
        <ecNumber evidence="4">2.3.2.27</ecNumber>
    </recommendedName>
</protein>
<evidence type="ECO:0000256" key="9">
    <source>
        <dbReference type="ARBA" id="ARBA00022786"/>
    </source>
</evidence>
<dbReference type="InterPro" id="IPR001841">
    <property type="entry name" value="Znf_RING"/>
</dbReference>
<comment type="catalytic activity">
    <reaction evidence="1">
        <text>S-ubiquitinyl-[E2 ubiquitin-conjugating enzyme]-L-cysteine + [acceptor protein]-L-lysine = [E2 ubiquitin-conjugating enzyme]-L-cysteine + N(6)-ubiquitinyl-[acceptor protein]-L-lysine.</text>
        <dbReference type="EC" id="2.3.2.27"/>
    </reaction>
</comment>
<evidence type="ECO:0000259" key="16">
    <source>
        <dbReference type="PROSITE" id="PS50089"/>
    </source>
</evidence>
<dbReference type="GO" id="GO:0016020">
    <property type="term" value="C:membrane"/>
    <property type="evidence" value="ECO:0007669"/>
    <property type="project" value="UniProtKB-SubCell"/>
</dbReference>
<evidence type="ECO:0000313" key="17">
    <source>
        <dbReference type="EMBL" id="KZM91356.1"/>
    </source>
</evidence>
<feature type="compositionally biased region" description="Basic and acidic residues" evidence="15">
    <location>
        <begin position="132"/>
        <end position="147"/>
    </location>
</feature>
<keyword evidence="9" id="KW-0833">Ubl conjugation pathway</keyword>
<evidence type="ECO:0000256" key="11">
    <source>
        <dbReference type="ARBA" id="ARBA00022989"/>
    </source>
</evidence>
<dbReference type="PROSITE" id="PS50089">
    <property type="entry name" value="ZF_RING_2"/>
    <property type="match status" value="1"/>
</dbReference>
<evidence type="ECO:0000256" key="10">
    <source>
        <dbReference type="ARBA" id="ARBA00022833"/>
    </source>
</evidence>
<dbReference type="GO" id="GO:0061630">
    <property type="term" value="F:ubiquitin protein ligase activity"/>
    <property type="evidence" value="ECO:0007669"/>
    <property type="project" value="UniProtKB-EC"/>
</dbReference>
<dbReference type="InterPro" id="IPR013083">
    <property type="entry name" value="Znf_RING/FYVE/PHD"/>
</dbReference>
<dbReference type="EC" id="2.3.2.27" evidence="4"/>
<keyword evidence="8 14" id="KW-0863">Zinc-finger</keyword>
<dbReference type="InterPro" id="IPR044600">
    <property type="entry name" value="ATL1/ATL16-like"/>
</dbReference>
<evidence type="ECO:0000256" key="5">
    <source>
        <dbReference type="ARBA" id="ARBA00022679"/>
    </source>
</evidence>